<dbReference type="Pfam" id="PF00903">
    <property type="entry name" value="Glyoxalase"/>
    <property type="match status" value="1"/>
</dbReference>
<feature type="domain" description="VOC" evidence="1">
    <location>
        <begin position="4"/>
        <end position="136"/>
    </location>
</feature>
<name>W0JVN5_9EURY</name>
<dbReference type="eggNOG" id="ENOG502N5TY">
    <property type="taxonomic scope" value="Archaea"/>
</dbReference>
<dbReference type="SUPFAM" id="SSF54593">
    <property type="entry name" value="Glyoxalase/Bleomycin resistance protein/Dihydroxybiphenyl dioxygenase"/>
    <property type="match status" value="1"/>
</dbReference>
<sequence>MTHVLNWFEIPSTDFDRAVDFYSVVLERDIDVHSPGEDDAVGERAGMFHVEDGEVGGMIVESDEYTAESGAKISYEPTDSGLVIYLSVDGDLDDVLARVDSNGGETVIPKESIPEMESHFAVITDSEGNRVGLVSNE</sequence>
<dbReference type="HOGENOM" id="CLU_127592_0_2_2"/>
<dbReference type="KEGG" id="hlr:HALLA_17460"/>
<dbReference type="PANTHER" id="PTHR33993">
    <property type="entry name" value="GLYOXALASE-RELATED"/>
    <property type="match status" value="1"/>
</dbReference>
<dbReference type="Gene3D" id="3.10.180.10">
    <property type="entry name" value="2,3-Dihydroxybiphenyl 1,2-Dioxygenase, domain 1"/>
    <property type="match status" value="1"/>
</dbReference>
<gene>
    <name evidence="2" type="ORF">HALLA_17460</name>
</gene>
<dbReference type="Proteomes" id="UP000019024">
    <property type="component" value="Chromosome"/>
</dbReference>
<reference evidence="2 3" key="1">
    <citation type="submission" date="2014-01" db="EMBL/GenBank/DDBJ databases">
        <authorList>
            <consortium name="DOE Joint Genome Institute"/>
            <person name="Anderson I."/>
            <person name="Huntemann M."/>
            <person name="Han J."/>
            <person name="Chen A."/>
            <person name="Kyrpides N."/>
            <person name="Mavromatis K."/>
            <person name="Markowitz V."/>
            <person name="Palaniappan K."/>
            <person name="Ivanova N."/>
            <person name="Schaumberg A."/>
            <person name="Pati A."/>
            <person name="Liolios K."/>
            <person name="Nordberg H.P."/>
            <person name="Cantor M.N."/>
            <person name="Hua S.X."/>
            <person name="Woyke T."/>
        </authorList>
    </citation>
    <scope>NUCLEOTIDE SEQUENCE [LARGE SCALE GENOMIC DNA]</scope>
    <source>
        <strain evidence="2 3">XH-48</strain>
    </source>
</reference>
<organism evidence="2 3">
    <name type="scientific">Halostagnicola larsenii XH-48</name>
    <dbReference type="NCBI Taxonomy" id="797299"/>
    <lineage>
        <taxon>Archaea</taxon>
        <taxon>Methanobacteriati</taxon>
        <taxon>Methanobacteriota</taxon>
        <taxon>Stenosarchaea group</taxon>
        <taxon>Halobacteria</taxon>
        <taxon>Halobacteriales</taxon>
        <taxon>Natrialbaceae</taxon>
        <taxon>Halostagnicola</taxon>
    </lineage>
</organism>
<dbReference type="InterPro" id="IPR029068">
    <property type="entry name" value="Glyas_Bleomycin-R_OHBP_Dase"/>
</dbReference>
<dbReference type="OrthoDB" id="134577at2157"/>
<dbReference type="CDD" id="cd07247">
    <property type="entry name" value="SgaA_N_like"/>
    <property type="match status" value="1"/>
</dbReference>
<dbReference type="PATRIC" id="fig|797299.3.peg.2496"/>
<dbReference type="InterPro" id="IPR037523">
    <property type="entry name" value="VOC_core"/>
</dbReference>
<accession>W0JVN5</accession>
<dbReference type="InterPro" id="IPR004360">
    <property type="entry name" value="Glyas_Fos-R_dOase_dom"/>
</dbReference>
<dbReference type="GeneID" id="25146191"/>
<dbReference type="PANTHER" id="PTHR33993:SF2">
    <property type="entry name" value="VOC DOMAIN-CONTAINING PROTEIN"/>
    <property type="match status" value="1"/>
</dbReference>
<dbReference type="AlphaFoldDB" id="W0JVN5"/>
<dbReference type="RefSeq" id="WP_049953562.1">
    <property type="nucleotide sequence ID" value="NZ_CP007055.1"/>
</dbReference>
<dbReference type="InterPro" id="IPR052164">
    <property type="entry name" value="Anthracycline_SecMetBiosynth"/>
</dbReference>
<dbReference type="EMBL" id="CP007055">
    <property type="protein sequence ID" value="AHG01128.1"/>
    <property type="molecule type" value="Genomic_DNA"/>
</dbReference>
<dbReference type="PROSITE" id="PS51819">
    <property type="entry name" value="VOC"/>
    <property type="match status" value="1"/>
</dbReference>
<evidence type="ECO:0000313" key="3">
    <source>
        <dbReference type="Proteomes" id="UP000019024"/>
    </source>
</evidence>
<protein>
    <recommendedName>
        <fullName evidence="1">VOC domain-containing protein</fullName>
    </recommendedName>
</protein>
<proteinExistence type="predicted"/>
<keyword evidence="3" id="KW-1185">Reference proteome</keyword>
<dbReference type="STRING" id="797299.HALLA_17460"/>
<evidence type="ECO:0000259" key="1">
    <source>
        <dbReference type="PROSITE" id="PS51819"/>
    </source>
</evidence>
<evidence type="ECO:0000313" key="2">
    <source>
        <dbReference type="EMBL" id="AHG01128.1"/>
    </source>
</evidence>